<name>A0A0E9SF46_ANGAN</name>
<reference evidence="1" key="1">
    <citation type="submission" date="2014-11" db="EMBL/GenBank/DDBJ databases">
        <authorList>
            <person name="Amaro Gonzalez C."/>
        </authorList>
    </citation>
    <scope>NUCLEOTIDE SEQUENCE</scope>
</reference>
<accession>A0A0E9SF46</accession>
<dbReference type="EMBL" id="GBXM01069429">
    <property type="protein sequence ID" value="JAH39148.1"/>
    <property type="molecule type" value="Transcribed_RNA"/>
</dbReference>
<dbReference type="AlphaFoldDB" id="A0A0E9SF46"/>
<organism evidence="1">
    <name type="scientific">Anguilla anguilla</name>
    <name type="common">European freshwater eel</name>
    <name type="synonym">Muraena anguilla</name>
    <dbReference type="NCBI Taxonomy" id="7936"/>
    <lineage>
        <taxon>Eukaryota</taxon>
        <taxon>Metazoa</taxon>
        <taxon>Chordata</taxon>
        <taxon>Craniata</taxon>
        <taxon>Vertebrata</taxon>
        <taxon>Euteleostomi</taxon>
        <taxon>Actinopterygii</taxon>
        <taxon>Neopterygii</taxon>
        <taxon>Teleostei</taxon>
        <taxon>Anguilliformes</taxon>
        <taxon>Anguillidae</taxon>
        <taxon>Anguilla</taxon>
    </lineage>
</organism>
<proteinExistence type="predicted"/>
<protein>
    <submittedName>
        <fullName evidence="1">Uncharacterized protein</fullName>
    </submittedName>
</protein>
<sequence>MSRETGRDKTRDILALFIFLLQVKAVRTWLRTVKSVPPSGADVSKGSVIKRNYTFFSSPSGEV</sequence>
<reference evidence="1" key="2">
    <citation type="journal article" date="2015" name="Fish Shellfish Immunol.">
        <title>Early steps in the European eel (Anguilla anguilla)-Vibrio vulnificus interaction in the gills: Role of the RtxA13 toxin.</title>
        <authorList>
            <person name="Callol A."/>
            <person name="Pajuelo D."/>
            <person name="Ebbesson L."/>
            <person name="Teles M."/>
            <person name="MacKenzie S."/>
            <person name="Amaro C."/>
        </authorList>
    </citation>
    <scope>NUCLEOTIDE SEQUENCE</scope>
</reference>
<evidence type="ECO:0000313" key="1">
    <source>
        <dbReference type="EMBL" id="JAH39148.1"/>
    </source>
</evidence>